<dbReference type="RefSeq" id="WP_222959602.1">
    <property type="nucleotide sequence ID" value="NZ_JAINZZ010000001.1"/>
</dbReference>
<sequence length="67" mass="7485">MNYEFRIAGAMPDALAGAFPELHRRPAVAETLLSGPVVDTAHLYALLLRFEDLGLRVIEMRSIPEYV</sequence>
<accession>A0ABS7Q1L8</accession>
<keyword evidence="2" id="KW-1185">Reference proteome</keyword>
<proteinExistence type="predicted"/>
<organism evidence="1 2">
    <name type="scientific">Actinacidiphila acidipaludis</name>
    <dbReference type="NCBI Taxonomy" id="2873382"/>
    <lineage>
        <taxon>Bacteria</taxon>
        <taxon>Bacillati</taxon>
        <taxon>Actinomycetota</taxon>
        <taxon>Actinomycetes</taxon>
        <taxon>Kitasatosporales</taxon>
        <taxon>Streptomycetaceae</taxon>
        <taxon>Actinacidiphila</taxon>
    </lineage>
</organism>
<evidence type="ECO:0000313" key="2">
    <source>
        <dbReference type="Proteomes" id="UP000778578"/>
    </source>
</evidence>
<reference evidence="1 2" key="1">
    <citation type="submission" date="2021-08" db="EMBL/GenBank/DDBJ databases">
        <title>WGS of actinomycetes from Thailand.</title>
        <authorList>
            <person name="Thawai C."/>
        </authorList>
    </citation>
    <scope>NUCLEOTIDE SEQUENCE [LARGE SCALE GENOMIC DNA]</scope>
    <source>
        <strain evidence="1 2">PLK6-54</strain>
    </source>
</reference>
<name>A0ABS7Q1L8_9ACTN</name>
<protein>
    <submittedName>
        <fullName evidence="1">Uncharacterized protein</fullName>
    </submittedName>
</protein>
<dbReference type="Proteomes" id="UP000778578">
    <property type="component" value="Unassembled WGS sequence"/>
</dbReference>
<dbReference type="EMBL" id="JAINZZ010000001">
    <property type="protein sequence ID" value="MBY8876345.1"/>
    <property type="molecule type" value="Genomic_DNA"/>
</dbReference>
<gene>
    <name evidence="1" type="ORF">K7862_01655</name>
</gene>
<evidence type="ECO:0000313" key="1">
    <source>
        <dbReference type="EMBL" id="MBY8876345.1"/>
    </source>
</evidence>
<comment type="caution">
    <text evidence="1">The sequence shown here is derived from an EMBL/GenBank/DDBJ whole genome shotgun (WGS) entry which is preliminary data.</text>
</comment>